<evidence type="ECO:0000256" key="3">
    <source>
        <dbReference type="ARBA" id="ARBA00022748"/>
    </source>
</evidence>
<proteinExistence type="inferred from homology"/>
<protein>
    <recommendedName>
        <fullName evidence="6">Thioredoxin domain-containing protein</fullName>
    </recommendedName>
</protein>
<organism evidence="7">
    <name type="scientific">marine metagenome</name>
    <dbReference type="NCBI Taxonomy" id="408172"/>
    <lineage>
        <taxon>unclassified sequences</taxon>
        <taxon>metagenomes</taxon>
        <taxon>ecological metagenomes</taxon>
    </lineage>
</organism>
<evidence type="ECO:0000259" key="6">
    <source>
        <dbReference type="PROSITE" id="PS51352"/>
    </source>
</evidence>
<dbReference type="GO" id="GO:0017004">
    <property type="term" value="P:cytochrome complex assembly"/>
    <property type="evidence" value="ECO:0007669"/>
    <property type="project" value="UniProtKB-KW"/>
</dbReference>
<reference evidence="7" key="1">
    <citation type="submission" date="2018-05" db="EMBL/GenBank/DDBJ databases">
        <authorList>
            <person name="Lanie J.A."/>
            <person name="Ng W.-L."/>
            <person name="Kazmierczak K.M."/>
            <person name="Andrzejewski T.M."/>
            <person name="Davidsen T.M."/>
            <person name="Wayne K.J."/>
            <person name="Tettelin H."/>
            <person name="Glass J.I."/>
            <person name="Rusch D."/>
            <person name="Podicherti R."/>
            <person name="Tsui H.-C.T."/>
            <person name="Winkler M.E."/>
        </authorList>
    </citation>
    <scope>NUCLEOTIDE SEQUENCE</scope>
</reference>
<dbReference type="PANTHER" id="PTHR42852:SF6">
    <property type="entry name" value="THIOL:DISULFIDE INTERCHANGE PROTEIN DSBE"/>
    <property type="match status" value="1"/>
</dbReference>
<sequence>MINKKAPIFKTTSLFDEKPILAKEIFGQETIIVNFFATWCIPCRAEHSFIEKLSKDKNIKVIGINYKDDSQKTITWLEELGNPYTVIAVDMNGSIGLDWGVYGLPETFIVNKNSVITYKQVGPLTKKIYSKFYQKVRESYK</sequence>
<gene>
    <name evidence="7" type="ORF">METZ01_LOCUS139261</name>
</gene>
<dbReference type="NCBIfam" id="TIGR00385">
    <property type="entry name" value="dsbE"/>
    <property type="match status" value="1"/>
</dbReference>
<dbReference type="SUPFAM" id="SSF52833">
    <property type="entry name" value="Thioredoxin-like"/>
    <property type="match status" value="1"/>
</dbReference>
<feature type="domain" description="Thioredoxin" evidence="6">
    <location>
        <begin position="1"/>
        <end position="138"/>
    </location>
</feature>
<evidence type="ECO:0000313" key="7">
    <source>
        <dbReference type="EMBL" id="SVA86407.1"/>
    </source>
</evidence>
<evidence type="ECO:0000256" key="1">
    <source>
        <dbReference type="ARBA" id="ARBA00004196"/>
    </source>
</evidence>
<dbReference type="EMBL" id="UINC01020621">
    <property type="protein sequence ID" value="SVA86407.1"/>
    <property type="molecule type" value="Genomic_DNA"/>
</dbReference>
<accession>A0A381ZCD1</accession>
<keyword evidence="4" id="KW-1015">Disulfide bond</keyword>
<dbReference type="AlphaFoldDB" id="A0A381ZCD1"/>
<dbReference type="InterPro" id="IPR013740">
    <property type="entry name" value="Redoxin"/>
</dbReference>
<dbReference type="InterPro" id="IPR050553">
    <property type="entry name" value="Thioredoxin_ResA/DsbE_sf"/>
</dbReference>
<dbReference type="InterPro" id="IPR036249">
    <property type="entry name" value="Thioredoxin-like_sf"/>
</dbReference>
<keyword evidence="3" id="KW-0201">Cytochrome c-type biogenesis</keyword>
<dbReference type="InterPro" id="IPR013766">
    <property type="entry name" value="Thioredoxin_domain"/>
</dbReference>
<evidence type="ECO:0000256" key="2">
    <source>
        <dbReference type="ARBA" id="ARBA00007758"/>
    </source>
</evidence>
<comment type="subcellular location">
    <subcellularLocation>
        <location evidence="1">Cell envelope</location>
    </subcellularLocation>
</comment>
<dbReference type="InterPro" id="IPR004799">
    <property type="entry name" value="Periplasmic_diS_OxRdtase_DsbE"/>
</dbReference>
<name>A0A381ZCD1_9ZZZZ</name>
<dbReference type="PANTHER" id="PTHR42852">
    <property type="entry name" value="THIOL:DISULFIDE INTERCHANGE PROTEIN DSBE"/>
    <property type="match status" value="1"/>
</dbReference>
<evidence type="ECO:0000256" key="4">
    <source>
        <dbReference type="ARBA" id="ARBA00023157"/>
    </source>
</evidence>
<dbReference type="GO" id="GO:0030288">
    <property type="term" value="C:outer membrane-bounded periplasmic space"/>
    <property type="evidence" value="ECO:0007669"/>
    <property type="project" value="InterPro"/>
</dbReference>
<keyword evidence="5" id="KW-0676">Redox-active center</keyword>
<comment type="similarity">
    <text evidence="2">Belongs to the thioredoxin family. DsbE subfamily.</text>
</comment>
<evidence type="ECO:0000256" key="5">
    <source>
        <dbReference type="ARBA" id="ARBA00023284"/>
    </source>
</evidence>
<dbReference type="GO" id="GO:0015036">
    <property type="term" value="F:disulfide oxidoreductase activity"/>
    <property type="evidence" value="ECO:0007669"/>
    <property type="project" value="InterPro"/>
</dbReference>
<dbReference type="Pfam" id="PF08534">
    <property type="entry name" value="Redoxin"/>
    <property type="match status" value="1"/>
</dbReference>
<dbReference type="Gene3D" id="3.40.30.10">
    <property type="entry name" value="Glutaredoxin"/>
    <property type="match status" value="1"/>
</dbReference>
<dbReference type="PROSITE" id="PS51352">
    <property type="entry name" value="THIOREDOXIN_2"/>
    <property type="match status" value="1"/>
</dbReference>